<protein>
    <submittedName>
        <fullName evidence="3">GIY-YIG nuclease family protein</fullName>
    </submittedName>
</protein>
<dbReference type="EMBL" id="JAVRIC010000041">
    <property type="protein sequence ID" value="MDT0499219.1"/>
    <property type="molecule type" value="Genomic_DNA"/>
</dbReference>
<evidence type="ECO:0000313" key="4">
    <source>
        <dbReference type="Proteomes" id="UP001254608"/>
    </source>
</evidence>
<evidence type="ECO:0000259" key="2">
    <source>
        <dbReference type="SMART" id="SM00974"/>
    </source>
</evidence>
<dbReference type="InterPro" id="IPR018306">
    <property type="entry name" value="Phage_T5_Orf172_DNA-bd"/>
</dbReference>
<gene>
    <name evidence="3" type="ORF">RM530_17890</name>
</gene>
<reference evidence="3 4" key="1">
    <citation type="submission" date="2023-09" db="EMBL/GenBank/DDBJ databases">
        <authorList>
            <person name="Rey-Velasco X."/>
        </authorList>
    </citation>
    <scope>NUCLEOTIDE SEQUENCE [LARGE SCALE GENOMIC DNA]</scope>
    <source>
        <strain evidence="3 4">W345</strain>
    </source>
</reference>
<organism evidence="3 4">
    <name type="scientific">Banduia mediterranea</name>
    <dbReference type="NCBI Taxonomy" id="3075609"/>
    <lineage>
        <taxon>Bacteria</taxon>
        <taxon>Pseudomonadati</taxon>
        <taxon>Pseudomonadota</taxon>
        <taxon>Gammaproteobacteria</taxon>
        <taxon>Nevskiales</taxon>
        <taxon>Algiphilaceae</taxon>
        <taxon>Banduia</taxon>
    </lineage>
</organism>
<comment type="caution">
    <text evidence="3">The sequence shown here is derived from an EMBL/GenBank/DDBJ whole genome shotgun (WGS) entry which is preliminary data.</text>
</comment>
<dbReference type="Proteomes" id="UP001254608">
    <property type="component" value="Unassembled WGS sequence"/>
</dbReference>
<proteinExistence type="predicted"/>
<evidence type="ECO:0000256" key="1">
    <source>
        <dbReference type="SAM" id="MobiDB-lite"/>
    </source>
</evidence>
<name>A0ABU2WMW3_9GAMM</name>
<sequence length="414" mass="45620">MPGSDAWPKARPPSCATGRRDAMSDADLDALAAELAEFAPPEKKGGRPASEERVIAGFEEIQRFVEKHGRAPQHGEDRDIFERLYAVRLDRLRALSDCRALLEPLDHQGLLAGAPAPAAEATIDIDDLAAELAGVASADDIRVLRHVRTSADKRAAEEIADRKPCEDFEAFKPLFERVATEVKTGLRQSQPIAAGRRAIEAGDFFVLDGITLYVAEVGEPLKTTAGEVDRRLRLVFANGTESNLLLRSLQRAFYDDPAARRLASPESGQLSFGGELEADDVESGTIYVLRSLSDHPYVAQHRDIIHKLGVTGGRVETRIANAEHDATYLLAKVEVVATYKLAGINRCRMENLFHRLFAPARLHITINDRFGHPVQPEEWFLVPMFVIDEAVARIKDGSITGYIYDPRAAKLVKA</sequence>
<evidence type="ECO:0000313" key="3">
    <source>
        <dbReference type="EMBL" id="MDT0499219.1"/>
    </source>
</evidence>
<keyword evidence="4" id="KW-1185">Reference proteome</keyword>
<feature type="region of interest" description="Disordered" evidence="1">
    <location>
        <begin position="1"/>
        <end position="23"/>
    </location>
</feature>
<feature type="domain" description="Bacteriophage T5 Orf172 DNA-binding" evidence="2">
    <location>
        <begin position="300"/>
        <end position="394"/>
    </location>
</feature>
<dbReference type="SMART" id="SM00974">
    <property type="entry name" value="T5orf172"/>
    <property type="match status" value="1"/>
</dbReference>
<accession>A0ABU2WMW3</accession>
<dbReference type="Pfam" id="PF13455">
    <property type="entry name" value="MUG113"/>
    <property type="match status" value="1"/>
</dbReference>